<sequence>MSACTCATAAPQTRADDPGLSARGLPGGGFVAGAWITDGLSLAVTDPENDTEIARVYVGDEVDIETAVAGAVHSLETDTWELWERRETLERAARLVREEADRIAAIISAESSKTITEATRETARAAETLRLSADAAHVLEGETLPFADTPRGVGRFGWNRRTPLGVIAAITPFNDPLNLVAHKVGPALLAGNAVVLKPAQTTPLSALALQDILLRAGMPPGRVSVLVCTRSAGTALVADPRVAAVSFTGGPATGDALARAAGARTLLMELGGNNAVVVCADADVPAAAAGIVDGAFGVAGQNCLSVQRVYVHESRYAELERLVVDGTERLIVGTKHDSATDVGPLIGEREARRVESWVDEAVAAGATRLTGGVRTGAFVTPTVLTDVPDDARVLTDEVFGPVVSLVPFSDLDEALALANDTDFGLQAGVFTESVSTAMYAAERLRVGSVLINDTSDFRIDAMPFGGSKRSGVGREGVASAVLAMSEPKNIIVNRLG</sequence>
<dbReference type="Proteomes" id="UP000668403">
    <property type="component" value="Unassembled WGS sequence"/>
</dbReference>
<comment type="similarity">
    <text evidence="1 4">Belongs to the aldehyde dehydrogenase family.</text>
</comment>
<dbReference type="InterPro" id="IPR016162">
    <property type="entry name" value="Ald_DH_N"/>
</dbReference>
<dbReference type="InterPro" id="IPR051020">
    <property type="entry name" value="ALDH-related_metabolic_enz"/>
</dbReference>
<dbReference type="GO" id="GO:0008911">
    <property type="term" value="F:lactaldehyde dehydrogenase (NAD+) activity"/>
    <property type="evidence" value="ECO:0007669"/>
    <property type="project" value="TreeGrafter"/>
</dbReference>
<protein>
    <submittedName>
        <fullName evidence="7">Aldehyde dehydrogenase family protein</fullName>
    </submittedName>
</protein>
<feature type="domain" description="Aldehyde dehydrogenase" evidence="6">
    <location>
        <begin position="41"/>
        <end position="490"/>
    </location>
</feature>
<evidence type="ECO:0000256" key="2">
    <source>
        <dbReference type="ARBA" id="ARBA00023002"/>
    </source>
</evidence>
<dbReference type="RefSeq" id="WP_208236493.1">
    <property type="nucleotide sequence ID" value="NZ_BAAAQU010000001.1"/>
</dbReference>
<dbReference type="Gene3D" id="3.40.309.10">
    <property type="entry name" value="Aldehyde Dehydrogenase, Chain A, domain 2"/>
    <property type="match status" value="1"/>
</dbReference>
<evidence type="ECO:0000256" key="5">
    <source>
        <dbReference type="SAM" id="MobiDB-lite"/>
    </source>
</evidence>
<evidence type="ECO:0000256" key="4">
    <source>
        <dbReference type="RuleBase" id="RU003345"/>
    </source>
</evidence>
<name>A0A939TQD0_9MICO</name>
<evidence type="ECO:0000259" key="6">
    <source>
        <dbReference type="Pfam" id="PF00171"/>
    </source>
</evidence>
<proteinExistence type="inferred from homology"/>
<dbReference type="InterPro" id="IPR016163">
    <property type="entry name" value="Ald_DH_C"/>
</dbReference>
<dbReference type="AlphaFoldDB" id="A0A939TQD0"/>
<evidence type="ECO:0000313" key="8">
    <source>
        <dbReference type="Proteomes" id="UP000668403"/>
    </source>
</evidence>
<organism evidence="7 8">
    <name type="scientific">Leucobacter tardus</name>
    <dbReference type="NCBI Taxonomy" id="501483"/>
    <lineage>
        <taxon>Bacteria</taxon>
        <taxon>Bacillati</taxon>
        <taxon>Actinomycetota</taxon>
        <taxon>Actinomycetes</taxon>
        <taxon>Micrococcales</taxon>
        <taxon>Microbacteriaceae</taxon>
        <taxon>Leucobacter</taxon>
    </lineage>
</organism>
<reference evidence="7" key="1">
    <citation type="submission" date="2021-03" db="EMBL/GenBank/DDBJ databases">
        <title>Leucobacter chromiisoli sp. nov., isolated from chromium-containing soil of chemical plant.</title>
        <authorList>
            <person name="Xu Z."/>
        </authorList>
    </citation>
    <scope>NUCLEOTIDE SEQUENCE</scope>
    <source>
        <strain evidence="7">K 70/01</strain>
    </source>
</reference>
<evidence type="ECO:0000256" key="3">
    <source>
        <dbReference type="PROSITE-ProRule" id="PRU10007"/>
    </source>
</evidence>
<dbReference type="Pfam" id="PF00171">
    <property type="entry name" value="Aldedh"/>
    <property type="match status" value="1"/>
</dbReference>
<dbReference type="InterPro" id="IPR029510">
    <property type="entry name" value="Ald_DH_CS_GLU"/>
</dbReference>
<dbReference type="SUPFAM" id="SSF53720">
    <property type="entry name" value="ALDH-like"/>
    <property type="match status" value="1"/>
</dbReference>
<dbReference type="Gene3D" id="3.40.605.10">
    <property type="entry name" value="Aldehyde Dehydrogenase, Chain A, domain 1"/>
    <property type="match status" value="1"/>
</dbReference>
<dbReference type="InterPro" id="IPR016161">
    <property type="entry name" value="Ald_DH/histidinol_DH"/>
</dbReference>
<dbReference type="FunFam" id="3.40.309.10:FF:000009">
    <property type="entry name" value="Aldehyde dehydrogenase A"/>
    <property type="match status" value="1"/>
</dbReference>
<dbReference type="InterPro" id="IPR015590">
    <property type="entry name" value="Aldehyde_DH_dom"/>
</dbReference>
<feature type="region of interest" description="Disordered" evidence="5">
    <location>
        <begin position="1"/>
        <end position="21"/>
    </location>
</feature>
<gene>
    <name evidence="7" type="ORF">J4H85_02275</name>
</gene>
<comment type="caution">
    <text evidence="7">The sequence shown here is derived from an EMBL/GenBank/DDBJ whole genome shotgun (WGS) entry which is preliminary data.</text>
</comment>
<dbReference type="PROSITE" id="PS00687">
    <property type="entry name" value="ALDEHYDE_DEHYDR_GLU"/>
    <property type="match status" value="1"/>
</dbReference>
<dbReference type="EMBL" id="JAGFBF010000001">
    <property type="protein sequence ID" value="MBO2988827.1"/>
    <property type="molecule type" value="Genomic_DNA"/>
</dbReference>
<keyword evidence="8" id="KW-1185">Reference proteome</keyword>
<feature type="active site" evidence="3">
    <location>
        <position position="269"/>
    </location>
</feature>
<accession>A0A939TQD0</accession>
<evidence type="ECO:0000313" key="7">
    <source>
        <dbReference type="EMBL" id="MBO2988827.1"/>
    </source>
</evidence>
<dbReference type="PANTHER" id="PTHR42991">
    <property type="entry name" value="ALDEHYDE DEHYDROGENASE"/>
    <property type="match status" value="1"/>
</dbReference>
<evidence type="ECO:0000256" key="1">
    <source>
        <dbReference type="ARBA" id="ARBA00009986"/>
    </source>
</evidence>
<dbReference type="PANTHER" id="PTHR42991:SF1">
    <property type="entry name" value="ALDEHYDE DEHYDROGENASE"/>
    <property type="match status" value="1"/>
</dbReference>
<keyword evidence="2 4" id="KW-0560">Oxidoreductase</keyword>